<accession>A0ABP7WBT6</accession>
<dbReference type="RefSeq" id="WP_344952541.1">
    <property type="nucleotide sequence ID" value="NZ_BAAAZG010000039.1"/>
</dbReference>
<feature type="signal peptide" evidence="1">
    <location>
        <begin position="1"/>
        <end position="20"/>
    </location>
</feature>
<dbReference type="EMBL" id="BAAAZG010000039">
    <property type="protein sequence ID" value="GAA4085594.1"/>
    <property type="molecule type" value="Genomic_DNA"/>
</dbReference>
<reference evidence="3" key="1">
    <citation type="journal article" date="2019" name="Int. J. Syst. Evol. Microbiol.">
        <title>The Global Catalogue of Microorganisms (GCM) 10K type strain sequencing project: providing services to taxonomists for standard genome sequencing and annotation.</title>
        <authorList>
            <consortium name="The Broad Institute Genomics Platform"/>
            <consortium name="The Broad Institute Genome Sequencing Center for Infectious Disease"/>
            <person name="Wu L."/>
            <person name="Ma J."/>
        </authorList>
    </citation>
    <scope>NUCLEOTIDE SEQUENCE [LARGE SCALE GENOMIC DNA]</scope>
    <source>
        <strain evidence="3">JCM 16702</strain>
    </source>
</reference>
<proteinExistence type="predicted"/>
<keyword evidence="1" id="KW-0732">Signal</keyword>
<keyword evidence="3" id="KW-1185">Reference proteome</keyword>
<feature type="chain" id="PRO_5047202164" description="IPT/TIG domain-containing protein" evidence="1">
    <location>
        <begin position="21"/>
        <end position="405"/>
    </location>
</feature>
<organism evidence="2 3">
    <name type="scientific">Actinomadura miaoliensis</name>
    <dbReference type="NCBI Taxonomy" id="430685"/>
    <lineage>
        <taxon>Bacteria</taxon>
        <taxon>Bacillati</taxon>
        <taxon>Actinomycetota</taxon>
        <taxon>Actinomycetes</taxon>
        <taxon>Streptosporangiales</taxon>
        <taxon>Thermomonosporaceae</taxon>
        <taxon>Actinomadura</taxon>
    </lineage>
</organism>
<protein>
    <recommendedName>
        <fullName evidence="4">IPT/TIG domain-containing protein</fullName>
    </recommendedName>
</protein>
<comment type="caution">
    <text evidence="2">The sequence shown here is derived from an EMBL/GenBank/DDBJ whole genome shotgun (WGS) entry which is preliminary data.</text>
</comment>
<dbReference type="Proteomes" id="UP001500683">
    <property type="component" value="Unassembled WGS sequence"/>
</dbReference>
<gene>
    <name evidence="2" type="ORF">GCM10022214_51980</name>
</gene>
<evidence type="ECO:0000313" key="3">
    <source>
        <dbReference type="Proteomes" id="UP001500683"/>
    </source>
</evidence>
<evidence type="ECO:0008006" key="4">
    <source>
        <dbReference type="Google" id="ProtNLM"/>
    </source>
</evidence>
<sequence length="405" mass="41612">MVAALLPAALLAVPGQQASAAACSPTLTGFTAPAVAYAGDKVSGAVSLSCAPRSPVKISLRSDRSSLTVPASITVRPGQTSAAVPMTAALVEGPQYVAHVTAGYKGQSLNHDLNVYPGLKMVEIPPSSAPNSVSVNIGLTGPAPAGGTIVRLASDNPAVTVPETVLISAGGYGVITGSGIQVRPVTQDTKVTISFTLGTRTLTASKVLVPPFDGSQKVSIRPGYSGDLYGLQHWEQFHVELANPAPESGVPVQVSVVDDNPAVRLETSSVYIGEGSTSGGFSLSTSDVTKTTRVLLKATAFQATAFLEITIHPRITAVTLPESAKSGTSFEGTITLAGPSDIDTEVFLQPSWGILDVQTPVTIPAGSTSATFKATSVPVDEPSDVFVTAFLGRTEFQSERVTLTP</sequence>
<evidence type="ECO:0000256" key="1">
    <source>
        <dbReference type="SAM" id="SignalP"/>
    </source>
</evidence>
<name>A0ABP7WBT6_9ACTN</name>
<evidence type="ECO:0000313" key="2">
    <source>
        <dbReference type="EMBL" id="GAA4085594.1"/>
    </source>
</evidence>